<dbReference type="Proteomes" id="UP001203136">
    <property type="component" value="Unassembled WGS sequence"/>
</dbReference>
<feature type="transmembrane region" description="Helical" evidence="1">
    <location>
        <begin position="166"/>
        <end position="188"/>
    </location>
</feature>
<feature type="transmembrane region" description="Helical" evidence="1">
    <location>
        <begin position="33"/>
        <end position="55"/>
    </location>
</feature>
<evidence type="ECO:0000256" key="1">
    <source>
        <dbReference type="SAM" id="Phobius"/>
    </source>
</evidence>
<organism evidence="2 3">
    <name type="scientific">Clostridium symbiosum</name>
    <name type="common">Bacteroides symbiosus</name>
    <dbReference type="NCBI Taxonomy" id="1512"/>
    <lineage>
        <taxon>Bacteria</taxon>
        <taxon>Bacillati</taxon>
        <taxon>Bacillota</taxon>
        <taxon>Clostridia</taxon>
        <taxon>Lachnospirales</taxon>
        <taxon>Lachnospiraceae</taxon>
        <taxon>Otoolea</taxon>
    </lineage>
</organism>
<keyword evidence="1" id="KW-0472">Membrane</keyword>
<gene>
    <name evidence="2" type="ORF">K5I21_24565</name>
</gene>
<feature type="transmembrane region" description="Helical" evidence="1">
    <location>
        <begin position="318"/>
        <end position="339"/>
    </location>
</feature>
<protein>
    <recommendedName>
        <fullName evidence="4">Sodium:glutamate symporter</fullName>
    </recommendedName>
</protein>
<keyword evidence="1" id="KW-1133">Transmembrane helix</keyword>
<evidence type="ECO:0000313" key="3">
    <source>
        <dbReference type="Proteomes" id="UP001203136"/>
    </source>
</evidence>
<proteinExistence type="predicted"/>
<evidence type="ECO:0000313" key="2">
    <source>
        <dbReference type="EMBL" id="MCK0088982.1"/>
    </source>
</evidence>
<feature type="transmembrane region" description="Helical" evidence="1">
    <location>
        <begin position="401"/>
        <end position="432"/>
    </location>
</feature>
<dbReference type="Pfam" id="PF03616">
    <property type="entry name" value="Glt_symporter"/>
    <property type="match status" value="1"/>
</dbReference>
<feature type="transmembrane region" description="Helical" evidence="1">
    <location>
        <begin position="262"/>
        <end position="281"/>
    </location>
</feature>
<keyword evidence="1" id="KW-0812">Transmembrane</keyword>
<dbReference type="PANTHER" id="PTHR36178:SF1">
    <property type="entry name" value="SODIUM_GLUTAMATE SYMPORTER"/>
    <property type="match status" value="1"/>
</dbReference>
<dbReference type="RefSeq" id="WP_195612793.1">
    <property type="nucleotide sequence ID" value="NZ_JADMOJ010000068.1"/>
</dbReference>
<feature type="transmembrane region" description="Helical" evidence="1">
    <location>
        <begin position="110"/>
        <end position="130"/>
    </location>
</feature>
<feature type="transmembrane region" description="Helical" evidence="1">
    <location>
        <begin position="293"/>
        <end position="312"/>
    </location>
</feature>
<dbReference type="AlphaFoldDB" id="A0AAW5FB59"/>
<feature type="transmembrane region" description="Helical" evidence="1">
    <location>
        <begin position="351"/>
        <end position="374"/>
    </location>
</feature>
<accession>A0AAW5FB59</accession>
<sequence length="443" mass="47926">MTLTDVLKDFAYLSTLLLIGFELRRRIRIFQKYFIPSALIAGTIGMFLGPSWLGTVSPVYIPFSGGIGQWSGALVIFVCATMFLGLELNKVGRDGMATTFLAGFCHQAQMLLGLAIAAVFGLFIALPYQFGYMGVWGFYAGHGNATTVGNIIQDAGYWDDAVGVGVTFATIGILCGIILGMILINYGAKKGYTHVKMTFDEMPESERTGYIRPKERTSVGNGVTNASSLDPLAFQLAIVGVVVVVGVMIRACLLKISPVMSGFLLVGAVLVSSMLIGFFINKTSLRERIDRKLMSRITGTALEYMITAAIATTSKQIFITYALPLIAVSIAMVLANLYGSFVLGRRWLEANWFETGVGLFGQCCGVLATGLMLVKVMDPYNETTAAQCISTSSTLGYAWQIPYMVVGSLAIFTAPVPTTIVSVILLLFFWIGGELLYGRKKRA</sequence>
<feature type="transmembrane region" description="Helical" evidence="1">
    <location>
        <begin position="67"/>
        <end position="89"/>
    </location>
</feature>
<reference evidence="2" key="1">
    <citation type="journal article" date="2022" name="Cell Host Microbe">
        <title>Colonization of the live biotherapeutic product VE303 and modulation of the microbiota and metabolites in healthy volunteers.</title>
        <authorList>
            <person name="Dsouza M."/>
            <person name="Menon R."/>
            <person name="Crossette E."/>
            <person name="Bhattarai S.K."/>
            <person name="Schneider J."/>
            <person name="Kim Y.G."/>
            <person name="Reddy S."/>
            <person name="Caballero S."/>
            <person name="Felix C."/>
            <person name="Cornacchione L."/>
            <person name="Hendrickson J."/>
            <person name="Watson A.R."/>
            <person name="Minot S.S."/>
            <person name="Greenfield N."/>
            <person name="Schopf L."/>
            <person name="Szabady R."/>
            <person name="Patarroyo J."/>
            <person name="Smith W."/>
            <person name="Harrison P."/>
            <person name="Kuijper E.J."/>
            <person name="Kelly C.P."/>
            <person name="Olle B."/>
            <person name="Bobilev D."/>
            <person name="Silber J.L."/>
            <person name="Bucci V."/>
            <person name="Roberts B."/>
            <person name="Faith J."/>
            <person name="Norman J.M."/>
        </authorList>
    </citation>
    <scope>NUCLEOTIDE SEQUENCE</scope>
    <source>
        <strain evidence="2">VE303-04</strain>
    </source>
</reference>
<dbReference type="EMBL" id="JAINVB010000002">
    <property type="protein sequence ID" value="MCK0088982.1"/>
    <property type="molecule type" value="Genomic_DNA"/>
</dbReference>
<dbReference type="GO" id="GO:0016020">
    <property type="term" value="C:membrane"/>
    <property type="evidence" value="ECO:0007669"/>
    <property type="project" value="InterPro"/>
</dbReference>
<dbReference type="PANTHER" id="PTHR36178">
    <property type="entry name" value="SLR0625 PROTEIN"/>
    <property type="match status" value="1"/>
</dbReference>
<comment type="caution">
    <text evidence="2">The sequence shown here is derived from an EMBL/GenBank/DDBJ whole genome shotgun (WGS) entry which is preliminary data.</text>
</comment>
<dbReference type="GO" id="GO:0015813">
    <property type="term" value="P:L-glutamate transmembrane transport"/>
    <property type="evidence" value="ECO:0007669"/>
    <property type="project" value="InterPro"/>
</dbReference>
<name>A0AAW5FB59_CLOSY</name>
<evidence type="ECO:0008006" key="4">
    <source>
        <dbReference type="Google" id="ProtNLM"/>
    </source>
</evidence>
<dbReference type="InterPro" id="IPR004445">
    <property type="entry name" value="GltS"/>
</dbReference>
<dbReference type="GO" id="GO:0015501">
    <property type="term" value="F:glutamate:sodium symporter activity"/>
    <property type="evidence" value="ECO:0007669"/>
    <property type="project" value="InterPro"/>
</dbReference>
<feature type="transmembrane region" description="Helical" evidence="1">
    <location>
        <begin position="232"/>
        <end position="256"/>
    </location>
</feature>